<gene>
    <name evidence="1" type="ORF">EJ04DRAFT_558850</name>
</gene>
<protein>
    <submittedName>
        <fullName evidence="1">Uncharacterized protein</fullName>
    </submittedName>
</protein>
<name>A0A9P4RB89_9PLEO</name>
<evidence type="ECO:0000313" key="1">
    <source>
        <dbReference type="EMBL" id="KAF2740306.1"/>
    </source>
</evidence>
<keyword evidence="2" id="KW-1185">Reference proteome</keyword>
<dbReference type="AlphaFoldDB" id="A0A9P4RB89"/>
<dbReference type="Proteomes" id="UP000799444">
    <property type="component" value="Unassembled WGS sequence"/>
</dbReference>
<comment type="caution">
    <text evidence="1">The sequence shown here is derived from an EMBL/GenBank/DDBJ whole genome shotgun (WGS) entry which is preliminary data.</text>
</comment>
<dbReference type="EMBL" id="ML996100">
    <property type="protein sequence ID" value="KAF2740306.1"/>
    <property type="molecule type" value="Genomic_DNA"/>
</dbReference>
<evidence type="ECO:0000313" key="2">
    <source>
        <dbReference type="Proteomes" id="UP000799444"/>
    </source>
</evidence>
<dbReference type="OrthoDB" id="3533814at2759"/>
<organism evidence="1 2">
    <name type="scientific">Polyplosphaeria fusca</name>
    <dbReference type="NCBI Taxonomy" id="682080"/>
    <lineage>
        <taxon>Eukaryota</taxon>
        <taxon>Fungi</taxon>
        <taxon>Dikarya</taxon>
        <taxon>Ascomycota</taxon>
        <taxon>Pezizomycotina</taxon>
        <taxon>Dothideomycetes</taxon>
        <taxon>Pleosporomycetidae</taxon>
        <taxon>Pleosporales</taxon>
        <taxon>Tetraplosphaeriaceae</taxon>
        <taxon>Polyplosphaeria</taxon>
    </lineage>
</organism>
<accession>A0A9P4RB89</accession>
<sequence>MAVLKPPPARTFHAINHAATRVNKAAKRQDAVLGGYSGELYSNNDDLVLLKQPEHEDSLTDFVHKYLPVLFMSEKRNGGMAYVPERKIA</sequence>
<proteinExistence type="predicted"/>
<reference evidence="1" key="1">
    <citation type="journal article" date="2020" name="Stud. Mycol.">
        <title>101 Dothideomycetes genomes: a test case for predicting lifestyles and emergence of pathogens.</title>
        <authorList>
            <person name="Haridas S."/>
            <person name="Albert R."/>
            <person name="Binder M."/>
            <person name="Bloem J."/>
            <person name="Labutti K."/>
            <person name="Salamov A."/>
            <person name="Andreopoulos B."/>
            <person name="Baker S."/>
            <person name="Barry K."/>
            <person name="Bills G."/>
            <person name="Bluhm B."/>
            <person name="Cannon C."/>
            <person name="Castanera R."/>
            <person name="Culley D."/>
            <person name="Daum C."/>
            <person name="Ezra D."/>
            <person name="Gonzalez J."/>
            <person name="Henrissat B."/>
            <person name="Kuo A."/>
            <person name="Liang C."/>
            <person name="Lipzen A."/>
            <person name="Lutzoni F."/>
            <person name="Magnuson J."/>
            <person name="Mondo S."/>
            <person name="Nolan M."/>
            <person name="Ohm R."/>
            <person name="Pangilinan J."/>
            <person name="Park H.-J."/>
            <person name="Ramirez L."/>
            <person name="Alfaro M."/>
            <person name="Sun H."/>
            <person name="Tritt A."/>
            <person name="Yoshinaga Y."/>
            <person name="Zwiers L.-H."/>
            <person name="Turgeon B."/>
            <person name="Goodwin S."/>
            <person name="Spatafora J."/>
            <person name="Crous P."/>
            <person name="Grigoriev I."/>
        </authorList>
    </citation>
    <scope>NUCLEOTIDE SEQUENCE</scope>
    <source>
        <strain evidence="1">CBS 125425</strain>
    </source>
</reference>